<dbReference type="OrthoDB" id="5288718at2759"/>
<feature type="compositionally biased region" description="Basic and acidic residues" evidence="1">
    <location>
        <begin position="258"/>
        <end position="267"/>
    </location>
</feature>
<dbReference type="InterPro" id="IPR043131">
    <property type="entry name" value="BCAT-like_N"/>
</dbReference>
<dbReference type="InterPro" id="IPR036038">
    <property type="entry name" value="Aminotransferase-like"/>
</dbReference>
<keyword evidence="3" id="KW-1185">Reference proteome</keyword>
<evidence type="ECO:0008006" key="4">
    <source>
        <dbReference type="Google" id="ProtNLM"/>
    </source>
</evidence>
<feature type="compositionally biased region" description="Polar residues" evidence="1">
    <location>
        <begin position="129"/>
        <end position="142"/>
    </location>
</feature>
<sequence>MPSESEFHLFTSLRYDPILLTSEENSQPWLNYVSPSPFYMLAYHRDRMLEAAQHFDFHTVAEKLQSGESLHEELSKEVKEYIEKGGQDEAMKLRILFDKDGNMTVEFMPLPPVPLTTLYPPSLSPPNPASQRHPANTSTNAQPDSTVSLSSNDSSSLSKPDPPEWVFRLDTAATPSTPFTLLKTTYRDFYDQSRNRALPNNPQGQAYTEVLLYNEVSELTEGTMTSLYLFRGGRWVTPPVGVPVGEFNSSTLKTSGDGNKDADEGELRKPFAGRWGHSVRSAKVGAGGQRGTSRRWALKKGFCMEEPVSVDTVTVGEGVWVSNGVRGFGFGRVVE</sequence>
<dbReference type="Pfam" id="PF01063">
    <property type="entry name" value="Aminotran_4"/>
    <property type="match status" value="1"/>
</dbReference>
<evidence type="ECO:0000313" key="3">
    <source>
        <dbReference type="Proteomes" id="UP001152607"/>
    </source>
</evidence>
<organism evidence="2 3">
    <name type="scientific">Periconia digitata</name>
    <dbReference type="NCBI Taxonomy" id="1303443"/>
    <lineage>
        <taxon>Eukaryota</taxon>
        <taxon>Fungi</taxon>
        <taxon>Dikarya</taxon>
        <taxon>Ascomycota</taxon>
        <taxon>Pezizomycotina</taxon>
        <taxon>Dothideomycetes</taxon>
        <taxon>Pleosporomycetidae</taxon>
        <taxon>Pleosporales</taxon>
        <taxon>Massarineae</taxon>
        <taxon>Periconiaceae</taxon>
        <taxon>Periconia</taxon>
    </lineage>
</organism>
<comment type="caution">
    <text evidence="2">The sequence shown here is derived from an EMBL/GenBank/DDBJ whole genome shotgun (WGS) entry which is preliminary data.</text>
</comment>
<dbReference type="SUPFAM" id="SSF56752">
    <property type="entry name" value="D-aminoacid aminotransferase-like PLP-dependent enzymes"/>
    <property type="match status" value="1"/>
</dbReference>
<evidence type="ECO:0000313" key="2">
    <source>
        <dbReference type="EMBL" id="CAI6334191.1"/>
    </source>
</evidence>
<proteinExistence type="predicted"/>
<dbReference type="Gene3D" id="3.20.10.10">
    <property type="entry name" value="D-amino Acid Aminotransferase, subunit A, domain 2"/>
    <property type="match status" value="1"/>
</dbReference>
<dbReference type="InterPro" id="IPR043132">
    <property type="entry name" value="BCAT-like_C"/>
</dbReference>
<dbReference type="Gene3D" id="3.30.470.10">
    <property type="match status" value="1"/>
</dbReference>
<dbReference type="AlphaFoldDB" id="A0A9W4XQW4"/>
<protein>
    <recommendedName>
        <fullName evidence="4">Aminotransferase</fullName>
    </recommendedName>
</protein>
<dbReference type="EMBL" id="CAOQHR010000004">
    <property type="protein sequence ID" value="CAI6334191.1"/>
    <property type="molecule type" value="Genomic_DNA"/>
</dbReference>
<gene>
    <name evidence="2" type="ORF">PDIGIT_LOCUS7245</name>
</gene>
<feature type="compositionally biased region" description="Polar residues" evidence="1">
    <location>
        <begin position="247"/>
        <end position="257"/>
    </location>
</feature>
<feature type="compositionally biased region" description="Low complexity" evidence="1">
    <location>
        <begin position="143"/>
        <end position="159"/>
    </location>
</feature>
<feature type="region of interest" description="Disordered" evidence="1">
    <location>
        <begin position="118"/>
        <end position="162"/>
    </location>
</feature>
<dbReference type="GO" id="GO:0003824">
    <property type="term" value="F:catalytic activity"/>
    <property type="evidence" value="ECO:0007669"/>
    <property type="project" value="InterPro"/>
</dbReference>
<reference evidence="2" key="1">
    <citation type="submission" date="2023-01" db="EMBL/GenBank/DDBJ databases">
        <authorList>
            <person name="Van Ghelder C."/>
            <person name="Rancurel C."/>
        </authorList>
    </citation>
    <scope>NUCLEOTIDE SEQUENCE</scope>
    <source>
        <strain evidence="2">CNCM I-4278</strain>
    </source>
</reference>
<dbReference type="InterPro" id="IPR001544">
    <property type="entry name" value="Aminotrans_IV"/>
</dbReference>
<accession>A0A9W4XQW4</accession>
<name>A0A9W4XQW4_9PLEO</name>
<dbReference type="Proteomes" id="UP001152607">
    <property type="component" value="Unassembled WGS sequence"/>
</dbReference>
<feature type="region of interest" description="Disordered" evidence="1">
    <location>
        <begin position="247"/>
        <end position="267"/>
    </location>
</feature>
<evidence type="ECO:0000256" key="1">
    <source>
        <dbReference type="SAM" id="MobiDB-lite"/>
    </source>
</evidence>